<name>A0ABM7PAI1_9BACT</name>
<dbReference type="PANTHER" id="PTHR33777:SF1">
    <property type="entry name" value="UPF0045 PROTEIN ECM15"/>
    <property type="match status" value="1"/>
</dbReference>
<keyword evidence="5" id="KW-1185">Reference proteome</keyword>
<evidence type="ECO:0000259" key="3">
    <source>
        <dbReference type="Pfam" id="PF01910"/>
    </source>
</evidence>
<evidence type="ECO:0000313" key="4">
    <source>
        <dbReference type="EMBL" id="BCS90089.1"/>
    </source>
</evidence>
<dbReference type="Pfam" id="PF01910">
    <property type="entry name" value="Thiamine_BP"/>
    <property type="match status" value="1"/>
</dbReference>
<dbReference type="EMBL" id="AP024485">
    <property type="protein sequence ID" value="BCS90089.1"/>
    <property type="molecule type" value="Genomic_DNA"/>
</dbReference>
<sequence>MSVIIELSIFPLDKGTNSLSPYVARVLDVIKSSALSHTLGPMGTCIEGEWDEVMGVVDSCYKELEKDSDRIYLTMKVDSRKGRKNGLTSKINSVQEKTR</sequence>
<evidence type="ECO:0000256" key="1">
    <source>
        <dbReference type="ARBA" id="ARBA00010272"/>
    </source>
</evidence>
<accession>A0ABM7PAI1</accession>
<reference evidence="4" key="1">
    <citation type="journal article" date="2022" name="Arch. Microbiol.">
        <title>Pseudodesulfovibrio sediminis sp. nov., a mesophilic and neutrophilic sulfate-reducing bacterium isolated from sediment of a brackish lake.</title>
        <authorList>
            <person name="Takahashi A."/>
            <person name="Kojima H."/>
            <person name="Watanabe M."/>
            <person name="Fukui M."/>
        </authorList>
    </citation>
    <scope>NUCLEOTIDE SEQUENCE</scope>
    <source>
        <strain evidence="4">SF6</strain>
    </source>
</reference>
<protein>
    <recommendedName>
        <fullName evidence="3">Thiamine-binding protein domain-containing protein</fullName>
    </recommendedName>
</protein>
<organism evidence="4 5">
    <name type="scientific">Pseudodesulfovibrio sediminis</name>
    <dbReference type="NCBI Taxonomy" id="2810563"/>
    <lineage>
        <taxon>Bacteria</taxon>
        <taxon>Pseudomonadati</taxon>
        <taxon>Thermodesulfobacteriota</taxon>
        <taxon>Desulfovibrionia</taxon>
        <taxon>Desulfovibrionales</taxon>
        <taxon>Desulfovibrionaceae</taxon>
    </lineage>
</organism>
<dbReference type="NCBIfam" id="TIGR00106">
    <property type="entry name" value="MTH1187 family thiamine-binding protein"/>
    <property type="match status" value="1"/>
</dbReference>
<feature type="compositionally biased region" description="Polar residues" evidence="2">
    <location>
        <begin position="86"/>
        <end position="99"/>
    </location>
</feature>
<evidence type="ECO:0000313" key="5">
    <source>
        <dbReference type="Proteomes" id="UP001053296"/>
    </source>
</evidence>
<dbReference type="PANTHER" id="PTHR33777">
    <property type="entry name" value="UPF0045 PROTEIN ECM15"/>
    <property type="match status" value="1"/>
</dbReference>
<dbReference type="InterPro" id="IPR029756">
    <property type="entry name" value="MTH1187/YkoF-like"/>
</dbReference>
<feature type="domain" description="Thiamine-binding protein" evidence="3">
    <location>
        <begin position="6"/>
        <end position="95"/>
    </location>
</feature>
<feature type="region of interest" description="Disordered" evidence="2">
    <location>
        <begin position="80"/>
        <end position="99"/>
    </location>
</feature>
<dbReference type="SUPFAM" id="SSF89957">
    <property type="entry name" value="MTH1187/YkoF-like"/>
    <property type="match status" value="1"/>
</dbReference>
<comment type="similarity">
    <text evidence="1">Belongs to the UPF0045 family.</text>
</comment>
<proteinExistence type="inferred from homology"/>
<dbReference type="Proteomes" id="UP001053296">
    <property type="component" value="Chromosome"/>
</dbReference>
<dbReference type="RefSeq" id="WP_229592029.1">
    <property type="nucleotide sequence ID" value="NZ_AP024485.1"/>
</dbReference>
<dbReference type="InterPro" id="IPR051614">
    <property type="entry name" value="UPF0045_domain"/>
</dbReference>
<evidence type="ECO:0000256" key="2">
    <source>
        <dbReference type="SAM" id="MobiDB-lite"/>
    </source>
</evidence>
<dbReference type="InterPro" id="IPR002767">
    <property type="entry name" value="Thiamine_BP"/>
</dbReference>
<dbReference type="Gene3D" id="3.30.70.930">
    <property type="match status" value="1"/>
</dbReference>
<gene>
    <name evidence="4" type="ORF">PSDVSF_33310</name>
</gene>